<organism evidence="1 2">
    <name type="scientific">Fictibacillus barbaricus</name>
    <dbReference type="NCBI Taxonomy" id="182136"/>
    <lineage>
        <taxon>Bacteria</taxon>
        <taxon>Bacillati</taxon>
        <taxon>Bacillota</taxon>
        <taxon>Bacilli</taxon>
        <taxon>Bacillales</taxon>
        <taxon>Fictibacillaceae</taxon>
        <taxon>Fictibacillus</taxon>
    </lineage>
</organism>
<dbReference type="Proteomes" id="UP001258181">
    <property type="component" value="Unassembled WGS sequence"/>
</dbReference>
<keyword evidence="2" id="KW-1185">Reference proteome</keyword>
<evidence type="ECO:0000313" key="1">
    <source>
        <dbReference type="EMBL" id="MDR7071499.1"/>
    </source>
</evidence>
<evidence type="ECO:0008006" key="3">
    <source>
        <dbReference type="Google" id="ProtNLM"/>
    </source>
</evidence>
<dbReference type="EMBL" id="JAVDWA010000001">
    <property type="protein sequence ID" value="MDR7071499.1"/>
    <property type="molecule type" value="Genomic_DNA"/>
</dbReference>
<dbReference type="RefSeq" id="WP_310256080.1">
    <property type="nucleotide sequence ID" value="NZ_JAVDWA010000001.1"/>
</dbReference>
<proteinExistence type="predicted"/>
<name>A0ABU1TWF0_9BACL</name>
<dbReference type="InterPro" id="IPR025372">
    <property type="entry name" value="DUF4362"/>
</dbReference>
<comment type="caution">
    <text evidence="1">The sequence shown here is derived from an EMBL/GenBank/DDBJ whole genome shotgun (WGS) entry which is preliminary data.</text>
</comment>
<accession>A0ABU1TWF0</accession>
<reference evidence="1 2" key="1">
    <citation type="submission" date="2023-07" db="EMBL/GenBank/DDBJ databases">
        <title>Sorghum-associated microbial communities from plants grown in Nebraska, USA.</title>
        <authorList>
            <person name="Schachtman D."/>
        </authorList>
    </citation>
    <scope>NUCLEOTIDE SEQUENCE [LARGE SCALE GENOMIC DNA]</scope>
    <source>
        <strain evidence="1 2">BE211</strain>
    </source>
</reference>
<evidence type="ECO:0000313" key="2">
    <source>
        <dbReference type="Proteomes" id="UP001258181"/>
    </source>
</evidence>
<dbReference type="Pfam" id="PF14275">
    <property type="entry name" value="DUF4362"/>
    <property type="match status" value="1"/>
</dbReference>
<dbReference type="PROSITE" id="PS51257">
    <property type="entry name" value="PROKAR_LIPOPROTEIN"/>
    <property type="match status" value="1"/>
</dbReference>
<protein>
    <recommendedName>
        <fullName evidence="3">Lipoprotein</fullName>
    </recommendedName>
</protein>
<gene>
    <name evidence="1" type="ORF">J2X07_000474</name>
</gene>
<sequence>MTSKMLLSIVIILLLVSGCGGKQSVLSENEKNKSKTFMPNKEDIVQDSFELTNVDKLEQFISNMSNKQPNKIRVVRYLEGVKFDDPDVPMIYDLQYVYDMQAQVGWVQVQPDASHVPAKQAEKEIKMKNPQQCSTITKDEERGYYMLTECHDAWEYVLFPLEGDIVGKTRGSGW</sequence>